<keyword evidence="6" id="KW-1185">Reference proteome</keyword>
<dbReference type="InterPro" id="IPR056493">
    <property type="entry name" value="HVO_0513_N"/>
</dbReference>
<feature type="domain" description="HTH bat-type" evidence="3">
    <location>
        <begin position="161"/>
        <end position="213"/>
    </location>
</feature>
<dbReference type="Proteomes" id="UP000509346">
    <property type="component" value="Chromosome"/>
</dbReference>
<keyword evidence="1" id="KW-0805">Transcription regulation</keyword>
<feature type="domain" description="HVO-0513-like N-terminal" evidence="4">
    <location>
        <begin position="16"/>
        <end position="150"/>
    </location>
</feature>
<evidence type="ECO:0000256" key="2">
    <source>
        <dbReference type="ARBA" id="ARBA00023163"/>
    </source>
</evidence>
<dbReference type="PANTHER" id="PTHR34236">
    <property type="entry name" value="DIMETHYL SULFOXIDE REDUCTASE TRANSCRIPTIONAL ACTIVATOR"/>
    <property type="match status" value="1"/>
</dbReference>
<dbReference type="KEGG" id="hpel:HZS54_08350"/>
<evidence type="ECO:0000259" key="3">
    <source>
        <dbReference type="Pfam" id="PF04967"/>
    </source>
</evidence>
<name>A0A7D5TGI1_9EURY</name>
<dbReference type="InterPro" id="IPR007050">
    <property type="entry name" value="HTH_bacterioopsin"/>
</dbReference>
<proteinExistence type="predicted"/>
<keyword evidence="2" id="KW-0804">Transcription</keyword>
<evidence type="ECO:0000259" key="4">
    <source>
        <dbReference type="Pfam" id="PF24278"/>
    </source>
</evidence>
<dbReference type="Pfam" id="PF04967">
    <property type="entry name" value="HTH_10"/>
    <property type="match status" value="1"/>
</dbReference>
<dbReference type="Pfam" id="PF24278">
    <property type="entry name" value="HVO_0513_N"/>
    <property type="match status" value="1"/>
</dbReference>
<dbReference type="AlphaFoldDB" id="A0A7D5TGI1"/>
<sequence>MRYLRVAVHQEPAVRHPMHQFVVEQEGYSVSRLLQYNTSLAEEPAFLFHVDGDPAPYEPALRETDSVSTYEISRCPDDTFYLYVRETIPEHSRDFVGALTQPGLVRLMPVEYRADGTVRLTAVGPAEMLQTAVDEMPDGMDAEVLEVGEYDARRLDAGSDLTDRQFEAVLAAVDCGYYETPSEGSVEDVGDRLDCAPGTAAELLRRAERSVMRNVASTGPF</sequence>
<evidence type="ECO:0000256" key="1">
    <source>
        <dbReference type="ARBA" id="ARBA00023015"/>
    </source>
</evidence>
<organism evidence="5 6">
    <name type="scientific">Halosimplex pelagicum</name>
    <dbReference type="NCBI Taxonomy" id="869886"/>
    <lineage>
        <taxon>Archaea</taxon>
        <taxon>Methanobacteriati</taxon>
        <taxon>Methanobacteriota</taxon>
        <taxon>Stenosarchaea group</taxon>
        <taxon>Halobacteria</taxon>
        <taxon>Halobacteriales</taxon>
        <taxon>Haloarculaceae</taxon>
        <taxon>Halosimplex</taxon>
    </lineage>
</organism>
<dbReference type="GeneID" id="56082593"/>
<reference evidence="5 6" key="1">
    <citation type="submission" date="2020-07" db="EMBL/GenBank/DDBJ databases">
        <title>Halosimplex litoreum sp. nov. and Halosimplex rubrum sp. nov., isolated from different salt environments.</title>
        <authorList>
            <person name="Cui H."/>
        </authorList>
    </citation>
    <scope>NUCLEOTIDE SEQUENCE [LARGE SCALE GENOMIC DNA]</scope>
    <source>
        <strain evidence="5 6">R2</strain>
    </source>
</reference>
<dbReference type="EMBL" id="CP058909">
    <property type="protein sequence ID" value="QLH81636.1"/>
    <property type="molecule type" value="Genomic_DNA"/>
</dbReference>
<protein>
    <submittedName>
        <fullName evidence="5">Helix-turn-helix domain-containing protein</fullName>
    </submittedName>
</protein>
<dbReference type="RefSeq" id="WP_179921820.1">
    <property type="nucleotide sequence ID" value="NZ_CP058909.1"/>
</dbReference>
<accession>A0A7D5TGI1</accession>
<dbReference type="PANTHER" id="PTHR34236:SF1">
    <property type="entry name" value="DIMETHYL SULFOXIDE REDUCTASE TRANSCRIPTIONAL ACTIVATOR"/>
    <property type="match status" value="1"/>
</dbReference>
<evidence type="ECO:0000313" key="6">
    <source>
        <dbReference type="Proteomes" id="UP000509346"/>
    </source>
</evidence>
<gene>
    <name evidence="5" type="ORF">HZS54_08350</name>
</gene>
<dbReference type="OrthoDB" id="194393at2157"/>
<evidence type="ECO:0000313" key="5">
    <source>
        <dbReference type="EMBL" id="QLH81636.1"/>
    </source>
</evidence>